<accession>A0A2N0TXK8</accession>
<feature type="region of interest" description="Disordered" evidence="1">
    <location>
        <begin position="86"/>
        <end position="107"/>
    </location>
</feature>
<dbReference type="Pfam" id="PF20130">
    <property type="entry name" value="DUF6520"/>
    <property type="match status" value="1"/>
</dbReference>
<feature type="signal peptide" evidence="2">
    <location>
        <begin position="1"/>
        <end position="22"/>
    </location>
</feature>
<name>A0A2N0TXK8_9FLAO</name>
<sequence length="107" mass="11958">MKLKKFLLPMMAFIFAIGMAFATVNMEPEPEIPESDNYATMYVHINGEWYDIQVDCEIGTSDCIVEFDEDPTLGATYEVYNSDDFNDPAEGGGIIKSLEGFPPTDDN</sequence>
<dbReference type="RefSeq" id="WP_079714238.1">
    <property type="nucleotide sequence ID" value="NZ_FUZC01000017.1"/>
</dbReference>
<feature type="chain" id="PRO_5014631676" evidence="2">
    <location>
        <begin position="23"/>
        <end position="107"/>
    </location>
</feature>
<organism evidence="3 4">
    <name type="scientific">Salegentibacter salinarum</name>
    <dbReference type="NCBI Taxonomy" id="447422"/>
    <lineage>
        <taxon>Bacteria</taxon>
        <taxon>Pseudomonadati</taxon>
        <taxon>Bacteroidota</taxon>
        <taxon>Flavobacteriia</taxon>
        <taxon>Flavobacteriales</taxon>
        <taxon>Flavobacteriaceae</taxon>
        <taxon>Salegentibacter</taxon>
    </lineage>
</organism>
<keyword evidence="2" id="KW-0732">Signal</keyword>
<reference evidence="3 4" key="1">
    <citation type="submission" date="2015-10" db="EMBL/GenBank/DDBJ databases">
        <title>Draft genome sequence of Salegentibacter salinarum KCTC 12975.</title>
        <authorList>
            <person name="Lin W."/>
            <person name="Zheng Q."/>
        </authorList>
    </citation>
    <scope>NUCLEOTIDE SEQUENCE [LARGE SCALE GENOMIC DNA]</scope>
    <source>
        <strain evidence="3 4">KCTC 12975</strain>
    </source>
</reference>
<evidence type="ECO:0000256" key="1">
    <source>
        <dbReference type="SAM" id="MobiDB-lite"/>
    </source>
</evidence>
<protein>
    <submittedName>
        <fullName evidence="3">Uncharacterized protein</fullName>
    </submittedName>
</protein>
<dbReference type="STRING" id="447422.SAMN05660903_03245"/>
<comment type="caution">
    <text evidence="3">The sequence shown here is derived from an EMBL/GenBank/DDBJ whole genome shotgun (WGS) entry which is preliminary data.</text>
</comment>
<evidence type="ECO:0000313" key="4">
    <source>
        <dbReference type="Proteomes" id="UP000232673"/>
    </source>
</evidence>
<dbReference type="InterPro" id="IPR045391">
    <property type="entry name" value="DUF6520"/>
</dbReference>
<proteinExistence type="predicted"/>
<dbReference type="EMBL" id="LKTS01000013">
    <property type="protein sequence ID" value="PKD19480.1"/>
    <property type="molecule type" value="Genomic_DNA"/>
</dbReference>
<evidence type="ECO:0000256" key="2">
    <source>
        <dbReference type="SAM" id="SignalP"/>
    </source>
</evidence>
<evidence type="ECO:0000313" key="3">
    <source>
        <dbReference type="EMBL" id="PKD19480.1"/>
    </source>
</evidence>
<keyword evidence="4" id="KW-1185">Reference proteome</keyword>
<dbReference type="Proteomes" id="UP000232673">
    <property type="component" value="Unassembled WGS sequence"/>
</dbReference>
<dbReference type="AlphaFoldDB" id="A0A2N0TXK8"/>
<gene>
    <name evidence="3" type="ORF">APR41_16090</name>
</gene>